<feature type="chain" id="PRO_5008788843" description="TIR domain-containing protein" evidence="13">
    <location>
        <begin position="27"/>
        <end position="754"/>
    </location>
</feature>
<dbReference type="Gene3D" id="3.80.10.10">
    <property type="entry name" value="Ribonuclease Inhibitor"/>
    <property type="match status" value="3"/>
</dbReference>
<gene>
    <name evidence="15" type="ORF">CAPTEDRAFT_189993</name>
</gene>
<evidence type="ECO:0000256" key="1">
    <source>
        <dbReference type="ARBA" id="ARBA00004479"/>
    </source>
</evidence>
<keyword evidence="17" id="KW-1185">Reference proteome</keyword>
<evidence type="ECO:0000256" key="11">
    <source>
        <dbReference type="ARBA" id="ARBA00023170"/>
    </source>
</evidence>
<protein>
    <recommendedName>
        <fullName evidence="14">TIR domain-containing protein</fullName>
    </recommendedName>
</protein>
<dbReference type="Gene3D" id="3.40.50.10140">
    <property type="entry name" value="Toll/interleukin-1 receptor homology (TIR) domain"/>
    <property type="match status" value="1"/>
</dbReference>
<evidence type="ECO:0000256" key="6">
    <source>
        <dbReference type="ARBA" id="ARBA00022729"/>
    </source>
</evidence>
<keyword evidence="6 13" id="KW-0732">Signal</keyword>
<dbReference type="InterPro" id="IPR001611">
    <property type="entry name" value="Leu-rich_rpt"/>
</dbReference>
<dbReference type="Proteomes" id="UP000014760">
    <property type="component" value="Unassembled WGS sequence"/>
</dbReference>
<evidence type="ECO:0000256" key="9">
    <source>
        <dbReference type="ARBA" id="ARBA00022989"/>
    </source>
</evidence>
<dbReference type="HOGENOM" id="CLU_021495_0_0_1"/>
<dbReference type="InterPro" id="IPR000157">
    <property type="entry name" value="TIR_dom"/>
</dbReference>
<reference evidence="17" key="1">
    <citation type="submission" date="2012-12" db="EMBL/GenBank/DDBJ databases">
        <authorList>
            <person name="Hellsten U."/>
            <person name="Grimwood J."/>
            <person name="Chapman J.A."/>
            <person name="Shapiro H."/>
            <person name="Aerts A."/>
            <person name="Otillar R.P."/>
            <person name="Terry A.Y."/>
            <person name="Boore J.L."/>
            <person name="Simakov O."/>
            <person name="Marletaz F."/>
            <person name="Cho S.-J."/>
            <person name="Edsinger-Gonzales E."/>
            <person name="Havlak P."/>
            <person name="Kuo D.-H."/>
            <person name="Larsson T."/>
            <person name="Lv J."/>
            <person name="Arendt D."/>
            <person name="Savage R."/>
            <person name="Osoegawa K."/>
            <person name="de Jong P."/>
            <person name="Lindberg D.R."/>
            <person name="Seaver E.C."/>
            <person name="Weisblat D.A."/>
            <person name="Putnam N.H."/>
            <person name="Grigoriev I.V."/>
            <person name="Rokhsar D.S."/>
        </authorList>
    </citation>
    <scope>NUCLEOTIDE SEQUENCE</scope>
    <source>
        <strain evidence="17">I ESC-2004</strain>
    </source>
</reference>
<keyword evidence="10" id="KW-0472">Membrane</keyword>
<comment type="subcellular location">
    <subcellularLocation>
        <location evidence="1">Membrane</location>
        <topology evidence="1">Single-pass type I membrane protein</topology>
    </subcellularLocation>
</comment>
<sequence>MAGGLDIKMMGPIIAFIFLLTTTATADVPCPDDCKCFLRDDKHFAECYTGNITNTVSNVHPHTTHLLIRLKSAAYALDQPDFWPSFRHLGELEGLILDHDERFCYSRIRLEHSSFPALPRIQRFMNRLQLSMSSDALSGMVMMEKLTLSNTVVEWEAFPSLMNKSVCKMQRLTTLDLTQFSTETVTSSIQDIFKPEQVFIGCEIPSLKELRIRNNGLVRIFPKFYVPFPGLSVLDMSHNYLTRTNYMKHIGMTGIEELLLFNNLHSIDFSNQMVPMKTSTPWQIGDLTDNPDIPQPTIQCNQTSNEFWYIKIMLSDKSHKAIDQDLKNLCISLERAVGNNLQGTDSSSLGVLANFFNNENFTYPPTQLRYLDLSNNALLGYIGMANFNFPFGVDHLEFLNMQENVFTVFHHDLFSNMSLKTLLLGNNNLGPGVTELNVRDILDLQVLDLAFNNISNFSAALVDGMSSLRELNLTGNNIPGNNIIDFNVNLNTMGNLSLLNLSRNNIEILSSSFRSQVELQRLPFTIDLSGNPLSCRCEDLDFIKWLRSNKASIHNVNILTCQDSSVLVGGVIVIYCKRWRLRYWWYITRRGWQQFTSSADTTDYDYDAFVAYDFKDFSWVKHQLMVEMEQKRHFRFCVPHRDFPGGEVLEEIIVDRIHKSRKTILLLTPDFVKSHWCEFEFSMARSRLFASGNDVIVAVILKPLPSGCVSGSLYQVLKKKLYLEWENDDATGQDLFWRKLSDALTQTNSIRDSE</sequence>
<dbReference type="SMART" id="SM00255">
    <property type="entry name" value="TIR"/>
    <property type="match status" value="1"/>
</dbReference>
<dbReference type="PROSITE" id="PS50104">
    <property type="entry name" value="TIR"/>
    <property type="match status" value="1"/>
</dbReference>
<evidence type="ECO:0000256" key="12">
    <source>
        <dbReference type="ARBA" id="ARBA00023180"/>
    </source>
</evidence>
<accession>R7V8B7</accession>
<dbReference type="InterPro" id="IPR032675">
    <property type="entry name" value="LRR_dom_sf"/>
</dbReference>
<dbReference type="InterPro" id="IPR003591">
    <property type="entry name" value="Leu-rich_rpt_typical-subtyp"/>
</dbReference>
<dbReference type="SMART" id="SM00369">
    <property type="entry name" value="LRR_TYP"/>
    <property type="match status" value="4"/>
</dbReference>
<dbReference type="Pfam" id="PF13855">
    <property type="entry name" value="LRR_8"/>
    <property type="match status" value="2"/>
</dbReference>
<reference evidence="15 17" key="2">
    <citation type="journal article" date="2013" name="Nature">
        <title>Insights into bilaterian evolution from three spiralian genomes.</title>
        <authorList>
            <person name="Simakov O."/>
            <person name="Marletaz F."/>
            <person name="Cho S.J."/>
            <person name="Edsinger-Gonzales E."/>
            <person name="Havlak P."/>
            <person name="Hellsten U."/>
            <person name="Kuo D.H."/>
            <person name="Larsson T."/>
            <person name="Lv J."/>
            <person name="Arendt D."/>
            <person name="Savage R."/>
            <person name="Osoegawa K."/>
            <person name="de Jong P."/>
            <person name="Grimwood J."/>
            <person name="Chapman J.A."/>
            <person name="Shapiro H."/>
            <person name="Aerts A."/>
            <person name="Otillar R.P."/>
            <person name="Terry A.Y."/>
            <person name="Boore J.L."/>
            <person name="Grigoriev I.V."/>
            <person name="Lindberg D.R."/>
            <person name="Seaver E.C."/>
            <person name="Weisblat D.A."/>
            <person name="Putnam N.H."/>
            <person name="Rokhsar D.S."/>
        </authorList>
    </citation>
    <scope>NUCLEOTIDE SEQUENCE</scope>
    <source>
        <strain evidence="15 17">I ESC-2004</strain>
    </source>
</reference>
<evidence type="ECO:0000256" key="5">
    <source>
        <dbReference type="ARBA" id="ARBA00022692"/>
    </source>
</evidence>
<name>R7V8B7_CAPTE</name>
<feature type="signal peptide" evidence="13">
    <location>
        <begin position="1"/>
        <end position="26"/>
    </location>
</feature>
<dbReference type="GO" id="GO:0038023">
    <property type="term" value="F:signaling receptor activity"/>
    <property type="evidence" value="ECO:0007669"/>
    <property type="project" value="TreeGrafter"/>
</dbReference>
<feature type="domain" description="TIR" evidence="14">
    <location>
        <begin position="604"/>
        <end position="744"/>
    </location>
</feature>
<dbReference type="AlphaFoldDB" id="R7V8B7"/>
<dbReference type="GO" id="GO:0005886">
    <property type="term" value="C:plasma membrane"/>
    <property type="evidence" value="ECO:0007669"/>
    <property type="project" value="TreeGrafter"/>
</dbReference>
<dbReference type="OMA" id="INNTEFW"/>
<dbReference type="EnsemblMetazoa" id="CapteT189993">
    <property type="protein sequence ID" value="CapteP189993"/>
    <property type="gene ID" value="CapteG189993"/>
</dbReference>
<dbReference type="SUPFAM" id="SSF52058">
    <property type="entry name" value="L domain-like"/>
    <property type="match status" value="1"/>
</dbReference>
<evidence type="ECO:0000256" key="7">
    <source>
        <dbReference type="ARBA" id="ARBA00022737"/>
    </source>
</evidence>
<reference evidence="16" key="3">
    <citation type="submission" date="2015-06" db="UniProtKB">
        <authorList>
            <consortium name="EnsemblMetazoa"/>
        </authorList>
    </citation>
    <scope>IDENTIFICATION</scope>
</reference>
<proteinExistence type="inferred from homology"/>
<keyword evidence="3" id="KW-0399">Innate immunity</keyword>
<dbReference type="OrthoDB" id="1421090at2759"/>
<evidence type="ECO:0000256" key="13">
    <source>
        <dbReference type="SAM" id="SignalP"/>
    </source>
</evidence>
<evidence type="ECO:0000313" key="17">
    <source>
        <dbReference type="Proteomes" id="UP000014760"/>
    </source>
</evidence>
<organism evidence="15">
    <name type="scientific">Capitella teleta</name>
    <name type="common">Polychaete worm</name>
    <dbReference type="NCBI Taxonomy" id="283909"/>
    <lineage>
        <taxon>Eukaryota</taxon>
        <taxon>Metazoa</taxon>
        <taxon>Spiralia</taxon>
        <taxon>Lophotrochozoa</taxon>
        <taxon>Annelida</taxon>
        <taxon>Polychaeta</taxon>
        <taxon>Sedentaria</taxon>
        <taxon>Scolecida</taxon>
        <taxon>Capitellidae</taxon>
        <taxon>Capitella</taxon>
    </lineage>
</organism>
<dbReference type="SUPFAM" id="SSF52200">
    <property type="entry name" value="Toll/Interleukin receptor TIR domain"/>
    <property type="match status" value="1"/>
</dbReference>
<dbReference type="STRING" id="283909.R7V8B7"/>
<evidence type="ECO:0000256" key="10">
    <source>
        <dbReference type="ARBA" id="ARBA00023136"/>
    </source>
</evidence>
<evidence type="ECO:0000256" key="4">
    <source>
        <dbReference type="ARBA" id="ARBA00022614"/>
    </source>
</evidence>
<evidence type="ECO:0000256" key="3">
    <source>
        <dbReference type="ARBA" id="ARBA00022588"/>
    </source>
</evidence>
<keyword evidence="8" id="KW-0391">Immunity</keyword>
<evidence type="ECO:0000313" key="15">
    <source>
        <dbReference type="EMBL" id="ELU15098.1"/>
    </source>
</evidence>
<dbReference type="FunFam" id="3.40.50.10140:FF:000001">
    <property type="entry name" value="Toll-like receptor 2"/>
    <property type="match status" value="1"/>
</dbReference>
<dbReference type="PANTHER" id="PTHR24365:SF541">
    <property type="entry name" value="PROTEIN TOLL-RELATED"/>
    <property type="match status" value="1"/>
</dbReference>
<dbReference type="GO" id="GO:0045087">
    <property type="term" value="P:innate immune response"/>
    <property type="evidence" value="ECO:0007669"/>
    <property type="project" value="UniProtKB-KW"/>
</dbReference>
<comment type="similarity">
    <text evidence="2">Belongs to the Toll-like receptor family.</text>
</comment>
<evidence type="ECO:0000256" key="8">
    <source>
        <dbReference type="ARBA" id="ARBA00022859"/>
    </source>
</evidence>
<dbReference type="PANTHER" id="PTHR24365">
    <property type="entry name" value="TOLL-LIKE RECEPTOR"/>
    <property type="match status" value="1"/>
</dbReference>
<dbReference type="Pfam" id="PF01582">
    <property type="entry name" value="TIR"/>
    <property type="match status" value="1"/>
</dbReference>
<keyword evidence="12" id="KW-0325">Glycoprotein</keyword>
<keyword evidence="11" id="KW-0675">Receptor</keyword>
<keyword evidence="7" id="KW-0677">Repeat</keyword>
<evidence type="ECO:0000313" key="16">
    <source>
        <dbReference type="EnsemblMetazoa" id="CapteP189993"/>
    </source>
</evidence>
<dbReference type="InterPro" id="IPR035897">
    <property type="entry name" value="Toll_tir_struct_dom_sf"/>
</dbReference>
<keyword evidence="9" id="KW-1133">Transmembrane helix</keyword>
<dbReference type="EMBL" id="KB294003">
    <property type="protein sequence ID" value="ELU15098.1"/>
    <property type="molecule type" value="Genomic_DNA"/>
</dbReference>
<dbReference type="GO" id="GO:0007165">
    <property type="term" value="P:signal transduction"/>
    <property type="evidence" value="ECO:0007669"/>
    <property type="project" value="InterPro"/>
</dbReference>
<evidence type="ECO:0000259" key="14">
    <source>
        <dbReference type="PROSITE" id="PS50104"/>
    </source>
</evidence>
<keyword evidence="4" id="KW-0433">Leucine-rich repeat</keyword>
<evidence type="ECO:0000256" key="2">
    <source>
        <dbReference type="ARBA" id="ARBA00009634"/>
    </source>
</evidence>
<dbReference type="EMBL" id="AMQN01018167">
    <property type="status" value="NOT_ANNOTATED_CDS"/>
    <property type="molecule type" value="Genomic_DNA"/>
</dbReference>
<keyword evidence="5" id="KW-0812">Transmembrane</keyword>